<dbReference type="Proteomes" id="UP000029665">
    <property type="component" value="Unassembled WGS sequence"/>
</dbReference>
<organism evidence="5 6">
    <name type="scientific">Pycnoporus cinnabarinus</name>
    <name type="common">Cinnabar-red polypore</name>
    <name type="synonym">Trametes cinnabarina</name>
    <dbReference type="NCBI Taxonomy" id="5643"/>
    <lineage>
        <taxon>Eukaryota</taxon>
        <taxon>Fungi</taxon>
        <taxon>Dikarya</taxon>
        <taxon>Basidiomycota</taxon>
        <taxon>Agaricomycotina</taxon>
        <taxon>Agaricomycetes</taxon>
        <taxon>Polyporales</taxon>
        <taxon>Polyporaceae</taxon>
        <taxon>Trametes</taxon>
    </lineage>
</organism>
<dbReference type="Pfam" id="PF14223">
    <property type="entry name" value="Retrotran_gag_2"/>
    <property type="match status" value="1"/>
</dbReference>
<dbReference type="STRING" id="5643.A0A060S3X7"/>
<gene>
    <name evidence="5" type="ORF">BN946_scf185042.g34</name>
</gene>
<dbReference type="OMA" id="MPIHETI"/>
<dbReference type="EMBL" id="CCBP010000034">
    <property type="protein sequence ID" value="CDO69132.1"/>
    <property type="molecule type" value="Genomic_DNA"/>
</dbReference>
<feature type="domain" description="CCHC-type" evidence="4">
    <location>
        <begin position="162"/>
        <end position="176"/>
    </location>
</feature>
<feature type="region of interest" description="Disordered" evidence="3">
    <location>
        <begin position="193"/>
        <end position="238"/>
    </location>
</feature>
<feature type="compositionally biased region" description="Basic and acidic residues" evidence="3">
    <location>
        <begin position="218"/>
        <end position="238"/>
    </location>
</feature>
<keyword evidence="2" id="KW-0862">Zinc</keyword>
<sequence>MLLPFMQQPDKVWPTSEALRADWKKKDAKALRAIRLRLAKDVLVYAQDATTAKEAWDTLADTFQPTGPIGIVMARRRLFRAQCPETRDVEEHLRQMHSWDAFIRAIDPTDLLPPAEGQQAKLTSAKLIARILQEDRRLKQRTADSETALIARNARDESRFTCFNCGRRGHKQDKCRAPPASAEQRACIQQSVCQSRSSPRSFSHRAHVTETTNTSASTRDDSRDNSEPTPKFSDHLGG</sequence>
<dbReference type="GO" id="GO:0008270">
    <property type="term" value="F:zinc ion binding"/>
    <property type="evidence" value="ECO:0007669"/>
    <property type="project" value="UniProtKB-KW"/>
</dbReference>
<evidence type="ECO:0000313" key="6">
    <source>
        <dbReference type="Proteomes" id="UP000029665"/>
    </source>
</evidence>
<proteinExistence type="predicted"/>
<name>A0A060S3X7_PYCCI</name>
<keyword evidence="6" id="KW-1185">Reference proteome</keyword>
<evidence type="ECO:0000256" key="2">
    <source>
        <dbReference type="PROSITE-ProRule" id="PRU00047"/>
    </source>
</evidence>
<dbReference type="PROSITE" id="PS50158">
    <property type="entry name" value="ZF_CCHC"/>
    <property type="match status" value="1"/>
</dbReference>
<accession>A0A060S3X7</accession>
<evidence type="ECO:0000313" key="5">
    <source>
        <dbReference type="EMBL" id="CDO69132.1"/>
    </source>
</evidence>
<dbReference type="InterPro" id="IPR001878">
    <property type="entry name" value="Znf_CCHC"/>
</dbReference>
<dbReference type="SUPFAM" id="SSF57756">
    <property type="entry name" value="Retrovirus zinc finger-like domains"/>
    <property type="match status" value="1"/>
</dbReference>
<comment type="caution">
    <text evidence="5">The sequence shown here is derived from an EMBL/GenBank/DDBJ whole genome shotgun (WGS) entry which is preliminary data.</text>
</comment>
<evidence type="ECO:0000259" key="4">
    <source>
        <dbReference type="PROSITE" id="PS50158"/>
    </source>
</evidence>
<dbReference type="GO" id="GO:0003676">
    <property type="term" value="F:nucleic acid binding"/>
    <property type="evidence" value="ECO:0007669"/>
    <property type="project" value="InterPro"/>
</dbReference>
<reference evidence="5" key="1">
    <citation type="submission" date="2014-01" db="EMBL/GenBank/DDBJ databases">
        <title>The genome of the white-rot fungus Pycnoporus cinnabarinus: a basidiomycete model with a versatile arsenal for lignocellulosic biomass breakdown.</title>
        <authorList>
            <person name="Levasseur A."/>
            <person name="Lomascolo A."/>
            <person name="Ruiz-Duenas F.J."/>
            <person name="Uzan E."/>
            <person name="Piumi F."/>
            <person name="Kues U."/>
            <person name="Ram A.F.J."/>
            <person name="Murat C."/>
            <person name="Haon M."/>
            <person name="Benoit I."/>
            <person name="Arfi Y."/>
            <person name="Chevret D."/>
            <person name="Drula E."/>
            <person name="Kwon M.J."/>
            <person name="Gouret P."/>
            <person name="Lesage-Meessen L."/>
            <person name="Lombard V."/>
            <person name="Mariette J."/>
            <person name="Noirot C."/>
            <person name="Park J."/>
            <person name="Patyshakuliyeva A."/>
            <person name="Wieneger R.A.B."/>
            <person name="Wosten H.A.B."/>
            <person name="Martin F."/>
            <person name="Coutinho P.M."/>
            <person name="de Vries R."/>
            <person name="Martinez A.T."/>
            <person name="Klopp C."/>
            <person name="Pontarotti P."/>
            <person name="Henrissat B."/>
            <person name="Record E."/>
        </authorList>
    </citation>
    <scope>NUCLEOTIDE SEQUENCE [LARGE SCALE GENOMIC DNA]</scope>
    <source>
        <strain evidence="5">BRFM137</strain>
    </source>
</reference>
<dbReference type="InterPro" id="IPR036875">
    <property type="entry name" value="Znf_CCHC_sf"/>
</dbReference>
<evidence type="ECO:0000256" key="3">
    <source>
        <dbReference type="SAM" id="MobiDB-lite"/>
    </source>
</evidence>
<evidence type="ECO:0000256" key="1">
    <source>
        <dbReference type="ARBA" id="ARBA00022664"/>
    </source>
</evidence>
<dbReference type="OrthoDB" id="2802593at2759"/>
<dbReference type="AlphaFoldDB" id="A0A060S3X7"/>
<protein>
    <recommendedName>
        <fullName evidence="4">CCHC-type domain-containing protein</fullName>
    </recommendedName>
</protein>
<keyword evidence="1" id="KW-0507">mRNA processing</keyword>
<keyword evidence="2" id="KW-0863">Zinc-finger</keyword>
<dbReference type="HOGENOM" id="CLU_1166338_0_0_1"/>
<dbReference type="GO" id="GO:0006397">
    <property type="term" value="P:mRNA processing"/>
    <property type="evidence" value="ECO:0007669"/>
    <property type="project" value="UniProtKB-KW"/>
</dbReference>
<keyword evidence="2" id="KW-0479">Metal-binding</keyword>